<reference evidence="6" key="2">
    <citation type="journal article" date="2021" name="PeerJ">
        <title>Extensive microbial diversity within the chicken gut microbiome revealed by metagenomics and culture.</title>
        <authorList>
            <person name="Gilroy R."/>
            <person name="Ravi A."/>
            <person name="Getino M."/>
            <person name="Pursley I."/>
            <person name="Horton D.L."/>
            <person name="Alikhan N.F."/>
            <person name="Baker D."/>
            <person name="Gharbi K."/>
            <person name="Hall N."/>
            <person name="Watson M."/>
            <person name="Adriaenssens E.M."/>
            <person name="Foster-Nyarko E."/>
            <person name="Jarju S."/>
            <person name="Secka A."/>
            <person name="Antonio M."/>
            <person name="Oren A."/>
            <person name="Chaudhuri R.R."/>
            <person name="La Ragione R."/>
            <person name="Hildebrand F."/>
            <person name="Pallen M.J."/>
        </authorList>
    </citation>
    <scope>NUCLEOTIDE SEQUENCE</scope>
    <source>
        <strain evidence="6">CHK123-3438</strain>
    </source>
</reference>
<reference evidence="6" key="1">
    <citation type="submission" date="2020-10" db="EMBL/GenBank/DDBJ databases">
        <authorList>
            <person name="Gilroy R."/>
        </authorList>
    </citation>
    <scope>NUCLEOTIDE SEQUENCE</scope>
    <source>
        <strain evidence="6">CHK123-3438</strain>
    </source>
</reference>
<feature type="compositionally biased region" description="Low complexity" evidence="4">
    <location>
        <begin position="30"/>
        <end position="52"/>
    </location>
</feature>
<comment type="caution">
    <text evidence="6">The sequence shown here is derived from an EMBL/GenBank/DDBJ whole genome shotgun (WGS) entry which is preliminary data.</text>
</comment>
<accession>A0A9D1GIR9</accession>
<keyword evidence="2" id="KW-0813">Transport</keyword>
<comment type="similarity">
    <text evidence="1">Belongs to the bacterial solute-binding protein 1 family.</text>
</comment>
<feature type="signal peptide" evidence="5">
    <location>
        <begin position="1"/>
        <end position="21"/>
    </location>
</feature>
<sequence>MKKKLCAALSLCLCAALTACAGSAAGGGNESVQESQSSGPVSSSENQSSAESSSEEKESAGENQEDPYAVTEPITITFWHTVEEQYRDTLQQLVDQFEEENPLITVEVVYSGSAGDTEEKFIAANVAGGQDLPAVLTSNSDSIVEYQEAGIMEPLQPYFEADNFPIDEFADGMVETFTWDGDTIFLPFLNSACVWFYNKDAVEAEGITMPETWEDMEEFVEAGTKDGRAAICFGGWDAFYEDPIWVNEGTQWVKEDGTTDVAEGPALALSQQIQQWVRDGKAAWAYGSGASANMRTAFSEGKYLAVIHSTGIYQTYLDLCDFEVGMMFPPAGSVSHISEVGGTGLGIPANISQEQKNAAWQFIKFMTSPESNMAMVEATGYLPTRTTTAQGEMGQAYLETYPEYADIFENLDSIVPRERGTGVASMKTLWENAMGQAMLEDLDVKETLESYLPQMNAALAGE</sequence>
<dbReference type="AlphaFoldDB" id="A0A9D1GIR9"/>
<evidence type="ECO:0000313" key="6">
    <source>
        <dbReference type="EMBL" id="HIT41039.1"/>
    </source>
</evidence>
<dbReference type="GO" id="GO:1901982">
    <property type="term" value="F:maltose binding"/>
    <property type="evidence" value="ECO:0007669"/>
    <property type="project" value="TreeGrafter"/>
</dbReference>
<dbReference type="EMBL" id="DVKS01000049">
    <property type="protein sequence ID" value="HIT41039.1"/>
    <property type="molecule type" value="Genomic_DNA"/>
</dbReference>
<dbReference type="Pfam" id="PF13416">
    <property type="entry name" value="SBP_bac_8"/>
    <property type="match status" value="1"/>
</dbReference>
<dbReference type="InterPro" id="IPR006059">
    <property type="entry name" value="SBP"/>
</dbReference>
<dbReference type="Gene3D" id="3.40.190.10">
    <property type="entry name" value="Periplasmic binding protein-like II"/>
    <property type="match status" value="1"/>
</dbReference>
<keyword evidence="3 5" id="KW-0732">Signal</keyword>
<dbReference type="PROSITE" id="PS51257">
    <property type="entry name" value="PROKAR_LIPOPROTEIN"/>
    <property type="match status" value="1"/>
</dbReference>
<dbReference type="SUPFAM" id="SSF53850">
    <property type="entry name" value="Periplasmic binding protein-like II"/>
    <property type="match status" value="1"/>
</dbReference>
<organism evidence="6 7">
    <name type="scientific">Candidatus Caccovicinus merdipullorum</name>
    <dbReference type="NCBI Taxonomy" id="2840724"/>
    <lineage>
        <taxon>Bacteria</taxon>
        <taxon>Bacillati</taxon>
        <taxon>Bacillota</taxon>
        <taxon>Clostridia</taxon>
        <taxon>Eubacteriales</taxon>
        <taxon>Candidatus Caccovicinus</taxon>
    </lineage>
</organism>
<feature type="chain" id="PRO_5038734825" evidence="5">
    <location>
        <begin position="22"/>
        <end position="462"/>
    </location>
</feature>
<dbReference type="GO" id="GO:0015768">
    <property type="term" value="P:maltose transport"/>
    <property type="evidence" value="ECO:0007669"/>
    <property type="project" value="TreeGrafter"/>
</dbReference>
<evidence type="ECO:0000256" key="4">
    <source>
        <dbReference type="SAM" id="MobiDB-lite"/>
    </source>
</evidence>
<evidence type="ECO:0000256" key="2">
    <source>
        <dbReference type="ARBA" id="ARBA00022448"/>
    </source>
</evidence>
<dbReference type="PANTHER" id="PTHR30061:SF50">
    <property type="entry name" value="MALTOSE_MALTODEXTRIN-BINDING PERIPLASMIC PROTEIN"/>
    <property type="match status" value="1"/>
</dbReference>
<evidence type="ECO:0000256" key="1">
    <source>
        <dbReference type="ARBA" id="ARBA00008520"/>
    </source>
</evidence>
<dbReference type="GO" id="GO:0042956">
    <property type="term" value="P:maltodextrin transmembrane transport"/>
    <property type="evidence" value="ECO:0007669"/>
    <property type="project" value="TreeGrafter"/>
</dbReference>
<dbReference type="PANTHER" id="PTHR30061">
    <property type="entry name" value="MALTOSE-BINDING PERIPLASMIC PROTEIN"/>
    <property type="match status" value="1"/>
</dbReference>
<dbReference type="Proteomes" id="UP000886860">
    <property type="component" value="Unassembled WGS sequence"/>
</dbReference>
<evidence type="ECO:0000256" key="3">
    <source>
        <dbReference type="ARBA" id="ARBA00022729"/>
    </source>
</evidence>
<evidence type="ECO:0000313" key="7">
    <source>
        <dbReference type="Proteomes" id="UP000886860"/>
    </source>
</evidence>
<proteinExistence type="inferred from homology"/>
<gene>
    <name evidence="6" type="ORF">IAB60_02885</name>
</gene>
<feature type="region of interest" description="Disordered" evidence="4">
    <location>
        <begin position="25"/>
        <end position="70"/>
    </location>
</feature>
<dbReference type="GO" id="GO:0055052">
    <property type="term" value="C:ATP-binding cassette (ABC) transporter complex, substrate-binding subunit-containing"/>
    <property type="evidence" value="ECO:0007669"/>
    <property type="project" value="TreeGrafter"/>
</dbReference>
<evidence type="ECO:0000256" key="5">
    <source>
        <dbReference type="SAM" id="SignalP"/>
    </source>
</evidence>
<protein>
    <submittedName>
        <fullName evidence="6">Extracellular solute-binding protein</fullName>
    </submittedName>
</protein>
<name>A0A9D1GIR9_9FIRM</name>